<dbReference type="GO" id="GO:0006281">
    <property type="term" value="P:DNA repair"/>
    <property type="evidence" value="ECO:0007669"/>
    <property type="project" value="UniProtKB-UniRule"/>
</dbReference>
<proteinExistence type="inferred from homology"/>
<evidence type="ECO:0000256" key="4">
    <source>
        <dbReference type="ARBA" id="ARBA00023172"/>
    </source>
</evidence>
<feature type="region of interest" description="Disordered" evidence="8">
    <location>
        <begin position="118"/>
        <end position="155"/>
    </location>
</feature>
<evidence type="ECO:0000256" key="5">
    <source>
        <dbReference type="ARBA" id="ARBA00023204"/>
    </source>
</evidence>
<dbReference type="InterPro" id="IPR027786">
    <property type="entry name" value="Nse4/EID"/>
</dbReference>
<organism evidence="10">
    <name type="scientific">Haptolina ericina</name>
    <dbReference type="NCBI Taxonomy" id="156174"/>
    <lineage>
        <taxon>Eukaryota</taxon>
        <taxon>Haptista</taxon>
        <taxon>Haptophyta</taxon>
        <taxon>Prymnesiophyceae</taxon>
        <taxon>Prymnesiales</taxon>
        <taxon>Prymnesiaceae</taxon>
        <taxon>Haptolina</taxon>
    </lineage>
</organism>
<comment type="function">
    <text evidence="7">Component of the SMC5-SMC6 complex, that promotes sister chromatid alignment after DNA damage and facilitates double-stranded DNA breaks (DSBs) repair via homologous recombination between sister chromatids.</text>
</comment>
<gene>
    <name evidence="10" type="ORF">HERI1096_LOCUS979</name>
</gene>
<protein>
    <recommendedName>
        <fullName evidence="7">Non-structural maintenance of chromosomes element 4</fullName>
    </recommendedName>
</protein>
<evidence type="ECO:0000313" key="10">
    <source>
        <dbReference type="EMBL" id="CAE0097865.1"/>
    </source>
</evidence>
<evidence type="ECO:0000259" key="9">
    <source>
        <dbReference type="Pfam" id="PF08743"/>
    </source>
</evidence>
<keyword evidence="5 7" id="KW-0234">DNA repair</keyword>
<keyword evidence="6 7" id="KW-0539">Nucleus</keyword>
<evidence type="ECO:0000256" key="2">
    <source>
        <dbReference type="ARBA" id="ARBA00008997"/>
    </source>
</evidence>
<reference evidence="10" key="1">
    <citation type="submission" date="2021-01" db="EMBL/GenBank/DDBJ databases">
        <authorList>
            <person name="Corre E."/>
            <person name="Pelletier E."/>
            <person name="Niang G."/>
            <person name="Scheremetjew M."/>
            <person name="Finn R."/>
            <person name="Kale V."/>
            <person name="Holt S."/>
            <person name="Cochrane G."/>
            <person name="Meng A."/>
            <person name="Brown T."/>
            <person name="Cohen L."/>
        </authorList>
    </citation>
    <scope>NUCLEOTIDE SEQUENCE</scope>
    <source>
        <strain evidence="10">CCMP281</strain>
    </source>
</reference>
<dbReference type="PANTHER" id="PTHR16140">
    <property type="entry name" value="NON-STRUCTURAL MAINTENANCE OF CHROMOSOMES ELEMENT 4"/>
    <property type="match status" value="1"/>
</dbReference>
<evidence type="ECO:0000256" key="6">
    <source>
        <dbReference type="ARBA" id="ARBA00023242"/>
    </source>
</evidence>
<dbReference type="EMBL" id="HBHX01001743">
    <property type="protein sequence ID" value="CAE0097865.1"/>
    <property type="molecule type" value="Transcribed_RNA"/>
</dbReference>
<dbReference type="Pfam" id="PF08743">
    <property type="entry name" value="Nse4_C"/>
    <property type="match status" value="1"/>
</dbReference>
<accession>A0A7S3ERK7</accession>
<keyword evidence="4 7" id="KW-0233">DNA recombination</keyword>
<sequence length="289" mass="31614">MTSVSSCGITEVINEANEMHGLTSKDTRASALDANLISTMASLGAEQAGNLEKINPDSWVMALGAAYGVGRASGPSGAPRVSRINWKRLGEEVREAGIFFAVPGVTFIMADYEPVEKKARERKQKDRTPSEPLQTVSSTSVDGIKEGNEDKAQTSRLKVLRETVDRETKKAPRGINLFKLLLHPTSFSQTVENFFDFAFVIKDGRASVKTVSESGAQCPFVRQAQPPDTEAYESGVFRQQNLIALDYKTYRKLVSKWLPDPAEALLPDRSDPSSESFAAPAAKKARRAE</sequence>
<dbReference type="GO" id="GO:0005634">
    <property type="term" value="C:nucleus"/>
    <property type="evidence" value="ECO:0007669"/>
    <property type="project" value="UniProtKB-SubCell"/>
</dbReference>
<comment type="subcellular location">
    <subcellularLocation>
        <location evidence="1 7">Nucleus</location>
    </subcellularLocation>
</comment>
<dbReference type="GO" id="GO:0030915">
    <property type="term" value="C:Smc5-Smc6 complex"/>
    <property type="evidence" value="ECO:0007669"/>
    <property type="project" value="UniProtKB-UniRule"/>
</dbReference>
<evidence type="ECO:0000256" key="8">
    <source>
        <dbReference type="SAM" id="MobiDB-lite"/>
    </source>
</evidence>
<feature type="region of interest" description="Disordered" evidence="8">
    <location>
        <begin position="264"/>
        <end position="289"/>
    </location>
</feature>
<feature type="compositionally biased region" description="Basic and acidic residues" evidence="8">
    <location>
        <begin position="143"/>
        <end position="155"/>
    </location>
</feature>
<feature type="compositionally biased region" description="Basic and acidic residues" evidence="8">
    <location>
        <begin position="118"/>
        <end position="129"/>
    </location>
</feature>
<dbReference type="GO" id="GO:0006310">
    <property type="term" value="P:DNA recombination"/>
    <property type="evidence" value="ECO:0007669"/>
    <property type="project" value="UniProtKB-UniRule"/>
</dbReference>
<feature type="domain" description="Non-structural maintenance of chromosome element 4 C-terminal" evidence="9">
    <location>
        <begin position="174"/>
        <end position="256"/>
    </location>
</feature>
<dbReference type="InterPro" id="IPR014854">
    <property type="entry name" value="Nse4_C"/>
</dbReference>
<keyword evidence="3 7" id="KW-0227">DNA damage</keyword>
<evidence type="ECO:0000256" key="3">
    <source>
        <dbReference type="ARBA" id="ARBA00022763"/>
    </source>
</evidence>
<evidence type="ECO:0000256" key="7">
    <source>
        <dbReference type="RuleBase" id="RU365071"/>
    </source>
</evidence>
<comment type="similarity">
    <text evidence="2 7">Belongs to the NSE4 family.</text>
</comment>
<dbReference type="PANTHER" id="PTHR16140:SF0">
    <property type="entry name" value="NON-STRUCTURAL MAINTENANCE OF CHROMOSOMES ELEMENT 4"/>
    <property type="match status" value="1"/>
</dbReference>
<dbReference type="AlphaFoldDB" id="A0A7S3ERK7"/>
<name>A0A7S3ERK7_9EUKA</name>
<feature type="compositionally biased region" description="Polar residues" evidence="8">
    <location>
        <begin position="131"/>
        <end position="141"/>
    </location>
</feature>
<comment type="subunit">
    <text evidence="7">Component of the SMC5-SMC6 complex.</text>
</comment>
<evidence type="ECO:0000256" key="1">
    <source>
        <dbReference type="ARBA" id="ARBA00004123"/>
    </source>
</evidence>